<sequence length="969" mass="104580">MYGLEPKRVFVEHALHMLVEKPGDSMVVVFHRDGTLQLDGLVCHRIASHPTGTICVADDDGSLHVFARFIAGSVAQDSEADKTVSAEWRKICRTLGRQEDTHPSRVLFSSPELMVAFTQHATALPELLAEVPVPDEHNRVKNREARHHQPASIVRPESVQQVQQCVGWALKHSAGLTVIGGSHSGQCLWSNVVAVDMSAFDQMDVLTSAGRSLVVVGGGCNSGDIIRKTMVAGLTVPLGSRPGVGAGLWLQGGIGHLARQHGLACDAILGAVVVSVASGEVVLVGHVPSQYRPAGAVEAEAGNDLLSALRGAGNNFGIVISVTLKACTTPQYTVRNWIIPLSDKDEGRLKLNDFDKLVAGRLPSHFSADAYLYWEEEKLCLGVMMFESSTGSTVESSPRVDTILGPVSKAQTVDSMGLFEVEMYMSGMHGGHGGGKTSSFKRCLFLKDIGESRLANMLMSAVENRASPLCYLHLLQGGGAVDVVPDTTAFGCRNWEFACVITGVWDRDQDGSEVARAAVQWVYDVARDLLPVSTGAYGADLGPDPRDAVLATIAFGPNLTRLARLKYSFDPFNILAFACPLPKALARQRIIVLVTGHSCVGKDYCADGYASAIATCTHTSLTARVVSISDSTKRDYAAATGADLTRLLEDRDYKEQHRPALTTFFQDQVRARPRLPEEHFLDTVINGADVDVLFITGMRDKSPVAALSYLVPDSRLLELRVKADTEMRRARGGVPGRDDGSGDDQNCPSFVFVNDTVGDKAAKRFSTAHLLPFFDKRLEKLNNMVRSTSNFSRQGIEFRDVLGISQQPGGLVLCTMLLQTHFIGDWRYVDKVICCETGGFLFASALATLIDLPLGLIREAGKLPPPTISVVKSASYISSWAPSNGKEKKMEMGHDVVARGSSVVVVDDVLASGETLCAVLQLLSEAGVAVEDTSVLVVAEFPVHRGRKLLRQCGFGRVRIQSLLIFGGD</sequence>
<dbReference type="InterPro" id="IPR000836">
    <property type="entry name" value="PRTase_dom"/>
</dbReference>
<dbReference type="InterPro" id="IPR036318">
    <property type="entry name" value="FAD-bd_PCMH-like_sf"/>
</dbReference>
<dbReference type="InterPro" id="IPR050416">
    <property type="entry name" value="FAD-linked_Oxidoreductase"/>
</dbReference>
<evidence type="ECO:0000256" key="2">
    <source>
        <dbReference type="ARBA" id="ARBA00022630"/>
    </source>
</evidence>
<evidence type="ECO:0000256" key="1">
    <source>
        <dbReference type="ARBA" id="ARBA00005466"/>
    </source>
</evidence>
<dbReference type="Gene3D" id="3.40.50.2020">
    <property type="match status" value="1"/>
</dbReference>
<keyword evidence="7" id="KW-1185">Reference proteome</keyword>
<dbReference type="InterPro" id="IPR016169">
    <property type="entry name" value="FAD-bd_PCMH_sub2"/>
</dbReference>
<dbReference type="Pfam" id="PF04275">
    <property type="entry name" value="P-mevalo_kinase"/>
    <property type="match status" value="1"/>
</dbReference>
<dbReference type="Pfam" id="PF00156">
    <property type="entry name" value="Pribosyltran"/>
    <property type="match status" value="1"/>
</dbReference>
<evidence type="ECO:0000256" key="3">
    <source>
        <dbReference type="ARBA" id="ARBA00022827"/>
    </source>
</evidence>
<gene>
    <name evidence="6" type="ORF">LTR09_005655</name>
</gene>
<dbReference type="AlphaFoldDB" id="A0AAJ0DP05"/>
<organism evidence="6 7">
    <name type="scientific">Extremus antarcticus</name>
    <dbReference type="NCBI Taxonomy" id="702011"/>
    <lineage>
        <taxon>Eukaryota</taxon>
        <taxon>Fungi</taxon>
        <taxon>Dikarya</taxon>
        <taxon>Ascomycota</taxon>
        <taxon>Pezizomycotina</taxon>
        <taxon>Dothideomycetes</taxon>
        <taxon>Dothideomycetidae</taxon>
        <taxon>Mycosphaerellales</taxon>
        <taxon>Extremaceae</taxon>
        <taxon>Extremus</taxon>
    </lineage>
</organism>
<keyword evidence="2" id="KW-0285">Flavoprotein</keyword>
<dbReference type="InterPro" id="IPR016166">
    <property type="entry name" value="FAD-bd_PCMH"/>
</dbReference>
<dbReference type="InterPro" id="IPR027417">
    <property type="entry name" value="P-loop_NTPase"/>
</dbReference>
<dbReference type="SUPFAM" id="SSF53271">
    <property type="entry name" value="PRTase-like"/>
    <property type="match status" value="1"/>
</dbReference>
<proteinExistence type="inferred from homology"/>
<protein>
    <recommendedName>
        <fullName evidence="5">FAD-binding PCMH-type domain-containing protein</fullName>
    </recommendedName>
</protein>
<reference evidence="6" key="1">
    <citation type="submission" date="2023-04" db="EMBL/GenBank/DDBJ databases">
        <title>Black Yeasts Isolated from many extreme environments.</title>
        <authorList>
            <person name="Coleine C."/>
            <person name="Stajich J.E."/>
            <person name="Selbmann L."/>
        </authorList>
    </citation>
    <scope>NUCLEOTIDE SEQUENCE</scope>
    <source>
        <strain evidence="6">CCFEE 5312</strain>
    </source>
</reference>
<dbReference type="InterPro" id="IPR005919">
    <property type="entry name" value="Pmev_kin_anim"/>
</dbReference>
<name>A0AAJ0DP05_9PEZI</name>
<dbReference type="EMBL" id="JAWDJX010000016">
    <property type="protein sequence ID" value="KAK3053486.1"/>
    <property type="molecule type" value="Genomic_DNA"/>
</dbReference>
<dbReference type="GO" id="GO:0004631">
    <property type="term" value="F:phosphomevalonate kinase activity"/>
    <property type="evidence" value="ECO:0007669"/>
    <property type="project" value="InterPro"/>
</dbReference>
<evidence type="ECO:0000259" key="5">
    <source>
        <dbReference type="PROSITE" id="PS51387"/>
    </source>
</evidence>
<dbReference type="Gene3D" id="3.40.50.300">
    <property type="entry name" value="P-loop containing nucleotide triphosphate hydrolases"/>
    <property type="match status" value="1"/>
</dbReference>
<dbReference type="InterPro" id="IPR029057">
    <property type="entry name" value="PRTase-like"/>
</dbReference>
<dbReference type="Gene3D" id="3.40.462.20">
    <property type="match status" value="1"/>
</dbReference>
<dbReference type="GO" id="GO:0005737">
    <property type="term" value="C:cytoplasm"/>
    <property type="evidence" value="ECO:0007669"/>
    <property type="project" value="InterPro"/>
</dbReference>
<feature type="domain" description="FAD-binding PCMH-type" evidence="5">
    <location>
        <begin position="146"/>
        <end position="329"/>
    </location>
</feature>
<accession>A0AAJ0DP05</accession>
<dbReference type="GO" id="GO:0071949">
    <property type="term" value="F:FAD binding"/>
    <property type="evidence" value="ECO:0007669"/>
    <property type="project" value="InterPro"/>
</dbReference>
<dbReference type="GO" id="GO:0016491">
    <property type="term" value="F:oxidoreductase activity"/>
    <property type="evidence" value="ECO:0007669"/>
    <property type="project" value="UniProtKB-KW"/>
</dbReference>
<dbReference type="Pfam" id="PF01565">
    <property type="entry name" value="FAD_binding_4"/>
    <property type="match status" value="1"/>
</dbReference>
<evidence type="ECO:0000313" key="6">
    <source>
        <dbReference type="EMBL" id="KAK3053486.1"/>
    </source>
</evidence>
<comment type="similarity">
    <text evidence="1">Belongs to the oxygen-dependent FAD-linked oxidoreductase family.</text>
</comment>
<dbReference type="GO" id="GO:0006695">
    <property type="term" value="P:cholesterol biosynthetic process"/>
    <property type="evidence" value="ECO:0007669"/>
    <property type="project" value="InterPro"/>
</dbReference>
<dbReference type="Proteomes" id="UP001271007">
    <property type="component" value="Unassembled WGS sequence"/>
</dbReference>
<dbReference type="SUPFAM" id="SSF56176">
    <property type="entry name" value="FAD-binding/transporter-associated domain-like"/>
    <property type="match status" value="1"/>
</dbReference>
<dbReference type="PANTHER" id="PTHR42973">
    <property type="entry name" value="BINDING OXIDOREDUCTASE, PUTATIVE (AFU_ORTHOLOGUE AFUA_1G17690)-RELATED"/>
    <property type="match status" value="1"/>
</dbReference>
<dbReference type="PANTHER" id="PTHR42973:SF25">
    <property type="entry name" value="PHOSPHOMEVALONATE KINASE"/>
    <property type="match status" value="1"/>
</dbReference>
<evidence type="ECO:0000313" key="7">
    <source>
        <dbReference type="Proteomes" id="UP001271007"/>
    </source>
</evidence>
<dbReference type="Gene3D" id="3.30.465.10">
    <property type="match status" value="1"/>
</dbReference>
<evidence type="ECO:0000256" key="4">
    <source>
        <dbReference type="ARBA" id="ARBA00023002"/>
    </source>
</evidence>
<dbReference type="InterPro" id="IPR006094">
    <property type="entry name" value="Oxid_FAD_bind_N"/>
</dbReference>
<dbReference type="CDD" id="cd06223">
    <property type="entry name" value="PRTases_typeI"/>
    <property type="match status" value="1"/>
</dbReference>
<keyword evidence="4" id="KW-0560">Oxidoreductase</keyword>
<comment type="caution">
    <text evidence="6">The sequence shown here is derived from an EMBL/GenBank/DDBJ whole genome shotgun (WGS) entry which is preliminary data.</text>
</comment>
<keyword evidence="3" id="KW-0274">FAD</keyword>
<dbReference type="PROSITE" id="PS51387">
    <property type="entry name" value="FAD_PCMH"/>
    <property type="match status" value="1"/>
</dbReference>